<accession>A0AAV6TT06</accession>
<dbReference type="Gene3D" id="3.90.70.80">
    <property type="match status" value="1"/>
</dbReference>
<protein>
    <recommendedName>
        <fullName evidence="1">OTU domain-containing protein</fullName>
    </recommendedName>
</protein>
<dbReference type="SUPFAM" id="SSF54001">
    <property type="entry name" value="Cysteine proteinases"/>
    <property type="match status" value="1"/>
</dbReference>
<dbReference type="EMBL" id="JAFNEN010001143">
    <property type="protein sequence ID" value="KAG8174779.1"/>
    <property type="molecule type" value="Genomic_DNA"/>
</dbReference>
<feature type="domain" description="OTU" evidence="1">
    <location>
        <begin position="20"/>
        <end position="150"/>
    </location>
</feature>
<dbReference type="InterPro" id="IPR003323">
    <property type="entry name" value="OTU_dom"/>
</dbReference>
<comment type="caution">
    <text evidence="2">The sequence shown here is derived from an EMBL/GenBank/DDBJ whole genome shotgun (WGS) entry which is preliminary data.</text>
</comment>
<dbReference type="Pfam" id="PF02338">
    <property type="entry name" value="OTU"/>
    <property type="match status" value="1"/>
</dbReference>
<organism evidence="2 3">
    <name type="scientific">Oedothorax gibbosus</name>
    <dbReference type="NCBI Taxonomy" id="931172"/>
    <lineage>
        <taxon>Eukaryota</taxon>
        <taxon>Metazoa</taxon>
        <taxon>Ecdysozoa</taxon>
        <taxon>Arthropoda</taxon>
        <taxon>Chelicerata</taxon>
        <taxon>Arachnida</taxon>
        <taxon>Araneae</taxon>
        <taxon>Araneomorphae</taxon>
        <taxon>Entelegynae</taxon>
        <taxon>Araneoidea</taxon>
        <taxon>Linyphiidae</taxon>
        <taxon>Erigoninae</taxon>
        <taxon>Oedothorax</taxon>
    </lineage>
</organism>
<reference evidence="2 3" key="1">
    <citation type="journal article" date="2022" name="Nat. Ecol. Evol.">
        <title>A masculinizing supergene underlies an exaggerated male reproductive morph in a spider.</title>
        <authorList>
            <person name="Hendrickx F."/>
            <person name="De Corte Z."/>
            <person name="Sonet G."/>
            <person name="Van Belleghem S.M."/>
            <person name="Kostlbacher S."/>
            <person name="Vangestel C."/>
        </authorList>
    </citation>
    <scope>NUCLEOTIDE SEQUENCE [LARGE SCALE GENOMIC DNA]</scope>
    <source>
        <strain evidence="2">W744_W776</strain>
    </source>
</reference>
<keyword evidence="3" id="KW-1185">Reference proteome</keyword>
<dbReference type="Proteomes" id="UP000827092">
    <property type="component" value="Unassembled WGS sequence"/>
</dbReference>
<sequence>MPLQLNYELLQLPNGSVEAHGILRMPGDGSCLFSSLSQLVYGDISHSTQMRFLLTEHILTNWERLGVFTCDRKGSQYNDAICYAADMSKLTTFGSAAELMAAAEIFPFTFEVYQEGKLKARFESSNRGPARRLRFTGLDVSGHYDAFTPFESATSKNFVAQNLPFGDIVEQHFNTVGHVNKVQEGRCERKYDCSLKQPPKKRPKHECDALSQIVTSNVVKQIYHVDDQVSQKQICKKVI</sequence>
<evidence type="ECO:0000313" key="2">
    <source>
        <dbReference type="EMBL" id="KAG8174779.1"/>
    </source>
</evidence>
<dbReference type="PROSITE" id="PS50802">
    <property type="entry name" value="OTU"/>
    <property type="match status" value="1"/>
</dbReference>
<dbReference type="CDD" id="cd22757">
    <property type="entry name" value="OTU_P87_VP80-like"/>
    <property type="match status" value="1"/>
</dbReference>
<dbReference type="AlphaFoldDB" id="A0AAV6TT06"/>
<proteinExistence type="predicted"/>
<gene>
    <name evidence="2" type="ORF">JTE90_013181</name>
</gene>
<evidence type="ECO:0000313" key="3">
    <source>
        <dbReference type="Proteomes" id="UP000827092"/>
    </source>
</evidence>
<evidence type="ECO:0000259" key="1">
    <source>
        <dbReference type="PROSITE" id="PS50802"/>
    </source>
</evidence>
<name>A0AAV6TT06_9ARAC</name>
<dbReference type="InterPro" id="IPR038765">
    <property type="entry name" value="Papain-like_cys_pep_sf"/>
</dbReference>